<accession>A0A4R6UPQ0</accession>
<protein>
    <submittedName>
        <fullName evidence="2">Uncharacterized protein</fullName>
    </submittedName>
</protein>
<name>A0A4R6UPQ0_9ACTN</name>
<gene>
    <name evidence="2" type="ORF">EV190_12234</name>
</gene>
<dbReference type="Proteomes" id="UP000295281">
    <property type="component" value="Unassembled WGS sequence"/>
</dbReference>
<sequence>MRQALDDLGLDTTGFTTRVVADQAEAERSAFAGSPTILTDGRDPFAEPGTMPSPSCRIYRAPQGLAGAPGLDQLHSYWRVACHLVRRSLTAPDL</sequence>
<keyword evidence="3" id="KW-1185">Reference proteome</keyword>
<comment type="caution">
    <text evidence="2">The sequence shown here is derived from an EMBL/GenBank/DDBJ whole genome shotgun (WGS) entry which is preliminary data.</text>
</comment>
<evidence type="ECO:0000313" key="2">
    <source>
        <dbReference type="EMBL" id="TDQ47215.1"/>
    </source>
</evidence>
<dbReference type="EMBL" id="SNYN01000022">
    <property type="protein sequence ID" value="TDQ47215.1"/>
    <property type="molecule type" value="Genomic_DNA"/>
</dbReference>
<feature type="region of interest" description="Disordered" evidence="1">
    <location>
        <begin position="34"/>
        <end position="53"/>
    </location>
</feature>
<organism evidence="2 3">
    <name type="scientific">Actinorugispora endophytica</name>
    <dbReference type="NCBI Taxonomy" id="1605990"/>
    <lineage>
        <taxon>Bacteria</taxon>
        <taxon>Bacillati</taxon>
        <taxon>Actinomycetota</taxon>
        <taxon>Actinomycetes</taxon>
        <taxon>Streptosporangiales</taxon>
        <taxon>Nocardiopsidaceae</taxon>
        <taxon>Actinorugispora</taxon>
    </lineage>
</organism>
<evidence type="ECO:0000256" key="1">
    <source>
        <dbReference type="SAM" id="MobiDB-lite"/>
    </source>
</evidence>
<reference evidence="2 3" key="1">
    <citation type="submission" date="2019-03" db="EMBL/GenBank/DDBJ databases">
        <title>Genomic Encyclopedia of Type Strains, Phase IV (KMG-IV): sequencing the most valuable type-strain genomes for metagenomic binning, comparative biology and taxonomic classification.</title>
        <authorList>
            <person name="Goeker M."/>
        </authorList>
    </citation>
    <scope>NUCLEOTIDE SEQUENCE [LARGE SCALE GENOMIC DNA]</scope>
    <source>
        <strain evidence="2 3">DSM 46770</strain>
    </source>
</reference>
<dbReference type="AlphaFoldDB" id="A0A4R6UPQ0"/>
<proteinExistence type="predicted"/>
<dbReference type="RefSeq" id="WP_208113243.1">
    <property type="nucleotide sequence ID" value="NZ_SNYN01000022.1"/>
</dbReference>
<evidence type="ECO:0000313" key="3">
    <source>
        <dbReference type="Proteomes" id="UP000295281"/>
    </source>
</evidence>